<feature type="compositionally biased region" description="Polar residues" evidence="1">
    <location>
        <begin position="142"/>
        <end position="156"/>
    </location>
</feature>
<feature type="compositionally biased region" description="Low complexity" evidence="1">
    <location>
        <begin position="43"/>
        <end position="65"/>
    </location>
</feature>
<evidence type="ECO:0000313" key="2">
    <source>
        <dbReference type="EMBL" id="KAF0523854.1"/>
    </source>
</evidence>
<feature type="compositionally biased region" description="Low complexity" evidence="1">
    <location>
        <begin position="219"/>
        <end position="240"/>
    </location>
</feature>
<feature type="region of interest" description="Disordered" evidence="1">
    <location>
        <begin position="319"/>
        <end position="340"/>
    </location>
</feature>
<feature type="region of interest" description="Disordered" evidence="1">
    <location>
        <begin position="1"/>
        <end position="65"/>
    </location>
</feature>
<gene>
    <name evidence="2" type="ORF">F8M41_015292</name>
</gene>
<evidence type="ECO:0000313" key="3">
    <source>
        <dbReference type="Proteomes" id="UP000439903"/>
    </source>
</evidence>
<feature type="compositionally biased region" description="Acidic residues" evidence="1">
    <location>
        <begin position="124"/>
        <end position="139"/>
    </location>
</feature>
<keyword evidence="3" id="KW-1185">Reference proteome</keyword>
<organism evidence="2 3">
    <name type="scientific">Gigaspora margarita</name>
    <dbReference type="NCBI Taxonomy" id="4874"/>
    <lineage>
        <taxon>Eukaryota</taxon>
        <taxon>Fungi</taxon>
        <taxon>Fungi incertae sedis</taxon>
        <taxon>Mucoromycota</taxon>
        <taxon>Glomeromycotina</taxon>
        <taxon>Glomeromycetes</taxon>
        <taxon>Diversisporales</taxon>
        <taxon>Gigasporaceae</taxon>
        <taxon>Gigaspora</taxon>
    </lineage>
</organism>
<feature type="compositionally biased region" description="Polar residues" evidence="1">
    <location>
        <begin position="188"/>
        <end position="218"/>
    </location>
</feature>
<name>A0A8H4ENJ3_GIGMA</name>
<dbReference type="AlphaFoldDB" id="A0A8H4ENJ3"/>
<feature type="compositionally biased region" description="Basic residues" evidence="1">
    <location>
        <begin position="241"/>
        <end position="259"/>
    </location>
</feature>
<proteinExistence type="predicted"/>
<dbReference type="OrthoDB" id="2431870at2759"/>
<comment type="caution">
    <text evidence="2">The sequence shown here is derived from an EMBL/GenBank/DDBJ whole genome shotgun (WGS) entry which is preliminary data.</text>
</comment>
<evidence type="ECO:0000256" key="1">
    <source>
        <dbReference type="SAM" id="MobiDB-lite"/>
    </source>
</evidence>
<reference evidence="2 3" key="1">
    <citation type="journal article" date="2019" name="Environ. Microbiol.">
        <title>At the nexus of three kingdoms: the genome of the mycorrhizal fungus Gigaspora margarita provides insights into plant, endobacterial and fungal interactions.</title>
        <authorList>
            <person name="Venice F."/>
            <person name="Ghignone S."/>
            <person name="Salvioli di Fossalunga A."/>
            <person name="Amselem J."/>
            <person name="Novero M."/>
            <person name="Xianan X."/>
            <person name="Sedzielewska Toro K."/>
            <person name="Morin E."/>
            <person name="Lipzen A."/>
            <person name="Grigoriev I.V."/>
            <person name="Henrissat B."/>
            <person name="Martin F.M."/>
            <person name="Bonfante P."/>
        </authorList>
    </citation>
    <scope>NUCLEOTIDE SEQUENCE [LARGE SCALE GENOMIC DNA]</scope>
    <source>
        <strain evidence="2 3">BEG34</strain>
    </source>
</reference>
<dbReference type="Proteomes" id="UP000439903">
    <property type="component" value="Unassembled WGS sequence"/>
</dbReference>
<feature type="region of interest" description="Disordered" evidence="1">
    <location>
        <begin position="124"/>
        <end position="270"/>
    </location>
</feature>
<accession>A0A8H4ENJ3</accession>
<protein>
    <submittedName>
        <fullName evidence="2">Uncharacterized protein</fullName>
    </submittedName>
</protein>
<sequence length="600" mass="64152">MQAPSFIEDFPHSPPSVSNSNFNRLELLMQQQQQQTDKTFAATTSNNTPPLNSSNSQNSSSTTTQRPGVAASFLYKLTELAAYASAIASDTYQTVTAGSGKEQEIPIKNNGVQYLDDDVMQINADDSDDPDINDDELSDNDVAQSSNNAESSNLKMRNNLDKKSQCSWNSNDDEEPPPPYDISWMMPTGSTPGNSKSAVHNVSDASTPASSPKQIQFNTPQDDSTPQSSPVDSSSATPTSTKRKQIRVRRPRRLLRRKSSSTDMTNQSRYDDQDAMLLKVNEKLADMISQGKAALKSKVDVSEVEIMLAEEKEREERIMKGLGLQSSTNRRRRLTGGSSSDCDYFSGSLSDSGSYSAPESSYCDYGYGSGSGYASSNGYNTPHRYSSMHYNTPNQYGYASPPVGYNLQSHDGYSILGSKFTSEPVQGAPLQNSFHVPQTGGYDHMMQRGCSNNMPSFNGLSSNRFVGAHQNGFNGYVNSSAGNYGPNAGSCGHNVGGFVPNQNGFGANAGPFGPNVGGYGPNVGGYGPNVGGYGPGFGPNTGGYGPNSNGFMSSNLGGYGPNTNGYTGSKGSSTAPNSNGYGPNVGFGSNDLYNNRDFIY</sequence>
<dbReference type="EMBL" id="WTPW01000319">
    <property type="protein sequence ID" value="KAF0523854.1"/>
    <property type="molecule type" value="Genomic_DNA"/>
</dbReference>